<evidence type="ECO:0000256" key="10">
    <source>
        <dbReference type="ARBA" id="ARBA00030775"/>
    </source>
</evidence>
<dbReference type="Proteomes" id="UP000218896">
    <property type="component" value="Unassembled WGS sequence"/>
</dbReference>
<dbReference type="NCBIfam" id="TIGR02532">
    <property type="entry name" value="IV_pilin_GFxxxE"/>
    <property type="match status" value="1"/>
</dbReference>
<comment type="subcellular location">
    <subcellularLocation>
        <location evidence="1">Cell inner membrane</location>
        <topology evidence="1">Single-pass membrane protein</topology>
    </subcellularLocation>
</comment>
<gene>
    <name evidence="13" type="ORF">CK501_04590</name>
</gene>
<sequence length="172" mass="18513">MQRGLTLIELIVTMALMALILGMAIPVSRSIMASSELTATTNAMVGVLNEARVQGIRRNRTVWISPGVGENGTTAWQSGIHATVGAPEEFLEQTVFLRAVSTIDDRLVVSVDGAEATQDAFGFSPEGYLLNADRVDFVLCNSITPSDSRRVRINLGGQIETTTIEREECDGA</sequence>
<keyword evidence="3" id="KW-1003">Cell membrane</keyword>
<evidence type="ECO:0000256" key="1">
    <source>
        <dbReference type="ARBA" id="ARBA00004377"/>
    </source>
</evidence>
<dbReference type="AlphaFoldDB" id="A0A2A2FA98"/>
<name>A0A2A2FA98_9GAMM</name>
<proteinExistence type="inferred from homology"/>
<dbReference type="InterPro" id="IPR022346">
    <property type="entry name" value="T2SS_GspH"/>
</dbReference>
<dbReference type="EMBL" id="NSKD01000001">
    <property type="protein sequence ID" value="PAU82421.1"/>
    <property type="molecule type" value="Genomic_DNA"/>
</dbReference>
<evidence type="ECO:0000256" key="2">
    <source>
        <dbReference type="ARBA" id="ARBA00021549"/>
    </source>
</evidence>
<comment type="similarity">
    <text evidence="9">Belongs to the GSP H family.</text>
</comment>
<evidence type="ECO:0000313" key="13">
    <source>
        <dbReference type="EMBL" id="PAU82421.1"/>
    </source>
</evidence>
<keyword evidence="8 11" id="KW-0472">Membrane</keyword>
<keyword evidence="14" id="KW-1185">Reference proteome</keyword>
<protein>
    <recommendedName>
        <fullName evidence="2">Type II secretion system protein H</fullName>
    </recommendedName>
    <alternativeName>
        <fullName evidence="10">General secretion pathway protein H</fullName>
    </alternativeName>
</protein>
<evidence type="ECO:0000256" key="9">
    <source>
        <dbReference type="ARBA" id="ARBA00025772"/>
    </source>
</evidence>
<dbReference type="GO" id="GO:0015628">
    <property type="term" value="P:protein secretion by the type II secretion system"/>
    <property type="evidence" value="ECO:0007669"/>
    <property type="project" value="InterPro"/>
</dbReference>
<comment type="caution">
    <text evidence="13">The sequence shown here is derived from an EMBL/GenBank/DDBJ whole genome shotgun (WGS) entry which is preliminary data.</text>
</comment>
<dbReference type="Pfam" id="PF12019">
    <property type="entry name" value="GspH"/>
    <property type="match status" value="1"/>
</dbReference>
<dbReference type="PROSITE" id="PS00409">
    <property type="entry name" value="PROKAR_NTER_METHYL"/>
    <property type="match status" value="1"/>
</dbReference>
<evidence type="ECO:0000256" key="11">
    <source>
        <dbReference type="SAM" id="Phobius"/>
    </source>
</evidence>
<dbReference type="GO" id="GO:0005886">
    <property type="term" value="C:plasma membrane"/>
    <property type="evidence" value="ECO:0007669"/>
    <property type="project" value="UniProtKB-SubCell"/>
</dbReference>
<keyword evidence="6 11" id="KW-0812">Transmembrane</keyword>
<reference evidence="13 14" key="1">
    <citation type="submission" date="2017-08" db="EMBL/GenBank/DDBJ databases">
        <title>Halovibrio sewagensis sp. nov., isolated from wastewater of high salinity.</title>
        <authorList>
            <person name="Dong X."/>
            <person name="Zhang G."/>
        </authorList>
    </citation>
    <scope>NUCLEOTIDE SEQUENCE [LARGE SCALE GENOMIC DNA]</scope>
    <source>
        <strain evidence="13 14">YL5-2</strain>
    </source>
</reference>
<evidence type="ECO:0000256" key="4">
    <source>
        <dbReference type="ARBA" id="ARBA00022481"/>
    </source>
</evidence>
<evidence type="ECO:0000256" key="3">
    <source>
        <dbReference type="ARBA" id="ARBA00022475"/>
    </source>
</evidence>
<feature type="domain" description="General secretion pathway GspH" evidence="12">
    <location>
        <begin position="41"/>
        <end position="157"/>
    </location>
</feature>
<dbReference type="OrthoDB" id="5296638at2"/>
<dbReference type="GO" id="GO:0015627">
    <property type="term" value="C:type II protein secretion system complex"/>
    <property type="evidence" value="ECO:0007669"/>
    <property type="project" value="InterPro"/>
</dbReference>
<accession>A0A2A2FA98</accession>
<evidence type="ECO:0000259" key="12">
    <source>
        <dbReference type="Pfam" id="PF12019"/>
    </source>
</evidence>
<evidence type="ECO:0000256" key="7">
    <source>
        <dbReference type="ARBA" id="ARBA00022989"/>
    </source>
</evidence>
<dbReference type="Gene3D" id="3.55.40.10">
    <property type="entry name" value="minor pseudopilin epsh domain"/>
    <property type="match status" value="1"/>
</dbReference>
<evidence type="ECO:0000256" key="5">
    <source>
        <dbReference type="ARBA" id="ARBA00022519"/>
    </source>
</evidence>
<evidence type="ECO:0000256" key="8">
    <source>
        <dbReference type="ARBA" id="ARBA00023136"/>
    </source>
</evidence>
<evidence type="ECO:0000313" key="14">
    <source>
        <dbReference type="Proteomes" id="UP000218896"/>
    </source>
</evidence>
<keyword evidence="4" id="KW-0488">Methylation</keyword>
<dbReference type="RefSeq" id="WP_095616515.1">
    <property type="nucleotide sequence ID" value="NZ_NSKD01000001.1"/>
</dbReference>
<dbReference type="Pfam" id="PF07963">
    <property type="entry name" value="N_methyl"/>
    <property type="match status" value="1"/>
</dbReference>
<feature type="transmembrane region" description="Helical" evidence="11">
    <location>
        <begin position="7"/>
        <end position="27"/>
    </location>
</feature>
<dbReference type="InterPro" id="IPR012902">
    <property type="entry name" value="N_methyl_site"/>
</dbReference>
<evidence type="ECO:0000256" key="6">
    <source>
        <dbReference type="ARBA" id="ARBA00022692"/>
    </source>
</evidence>
<keyword evidence="7 11" id="KW-1133">Transmembrane helix</keyword>
<organism evidence="13 14">
    <name type="scientific">Halovibrio salipaludis</name>
    <dbReference type="NCBI Taxonomy" id="2032626"/>
    <lineage>
        <taxon>Bacteria</taxon>
        <taxon>Pseudomonadati</taxon>
        <taxon>Pseudomonadota</taxon>
        <taxon>Gammaproteobacteria</taxon>
        <taxon>Oceanospirillales</taxon>
        <taxon>Halomonadaceae</taxon>
        <taxon>Halovibrio</taxon>
    </lineage>
</organism>
<dbReference type="InterPro" id="IPR045584">
    <property type="entry name" value="Pilin-like"/>
</dbReference>
<dbReference type="SUPFAM" id="SSF54523">
    <property type="entry name" value="Pili subunits"/>
    <property type="match status" value="1"/>
</dbReference>
<keyword evidence="5" id="KW-0997">Cell inner membrane</keyword>